<name>A0A855S8A6_PHOAN</name>
<dbReference type="Proteomes" id="UP000241440">
    <property type="component" value="Unassembled WGS sequence"/>
</dbReference>
<dbReference type="PROSITE" id="PS50943">
    <property type="entry name" value="HTH_CROC1"/>
    <property type="match status" value="1"/>
</dbReference>
<reference evidence="2 3" key="1">
    <citation type="submission" date="2018-01" db="EMBL/GenBank/DDBJ databases">
        <title>Whole genome sequencing of Histamine producing bacteria.</title>
        <authorList>
            <person name="Butler K."/>
        </authorList>
    </citation>
    <scope>NUCLEOTIDE SEQUENCE [LARGE SCALE GENOMIC DNA]</scope>
    <source>
        <strain evidence="2 3">A2-1</strain>
    </source>
</reference>
<dbReference type="PANTHER" id="PTHR37301:SF1">
    <property type="entry name" value="DNA-BINDING PROTEIN"/>
    <property type="match status" value="1"/>
</dbReference>
<evidence type="ECO:0000259" key="1">
    <source>
        <dbReference type="PROSITE" id="PS50943"/>
    </source>
</evidence>
<dbReference type="PANTHER" id="PTHR37301">
    <property type="entry name" value="DNA-BINDING PROTEIN-RELATED"/>
    <property type="match status" value="1"/>
</dbReference>
<dbReference type="InterPro" id="IPR001387">
    <property type="entry name" value="Cro/C1-type_HTH"/>
</dbReference>
<dbReference type="SUPFAM" id="SSF47413">
    <property type="entry name" value="lambda repressor-like DNA-binding domains"/>
    <property type="match status" value="1"/>
</dbReference>
<dbReference type="RefSeq" id="WP_045085012.1">
    <property type="nucleotide sequence ID" value="NZ_JZSO01000047.1"/>
</dbReference>
<dbReference type="EMBL" id="PYOY01000011">
    <property type="protein sequence ID" value="PSX05452.1"/>
    <property type="molecule type" value="Genomic_DNA"/>
</dbReference>
<dbReference type="InterPro" id="IPR010982">
    <property type="entry name" value="Lambda_DNA-bd_dom_sf"/>
</dbReference>
<evidence type="ECO:0000313" key="3">
    <source>
        <dbReference type="Proteomes" id="UP000241440"/>
    </source>
</evidence>
<dbReference type="Pfam" id="PF13443">
    <property type="entry name" value="HTH_26"/>
    <property type="match status" value="1"/>
</dbReference>
<dbReference type="GeneID" id="61231760"/>
<dbReference type="GO" id="GO:0003677">
    <property type="term" value="F:DNA binding"/>
    <property type="evidence" value="ECO:0007669"/>
    <property type="project" value="InterPro"/>
</dbReference>
<dbReference type="CDD" id="cd00093">
    <property type="entry name" value="HTH_XRE"/>
    <property type="match status" value="1"/>
</dbReference>
<proteinExistence type="predicted"/>
<gene>
    <name evidence="2" type="ORF">C0W41_17585</name>
</gene>
<dbReference type="AlphaFoldDB" id="A0A855S8A6"/>
<dbReference type="Gene3D" id="1.10.260.40">
    <property type="entry name" value="lambda repressor-like DNA-binding domains"/>
    <property type="match status" value="1"/>
</dbReference>
<evidence type="ECO:0000313" key="2">
    <source>
        <dbReference type="EMBL" id="PSX05452.1"/>
    </source>
</evidence>
<sequence length="74" mass="8578">MIKCHLSAIMGAKRLKIADVVRDAEINRNTVTRLYHETNNRIDFDTLEKLCRYLNCEVGDLLEITDDEDNHTSL</sequence>
<comment type="caution">
    <text evidence="2">The sequence shown here is derived from an EMBL/GenBank/DDBJ whole genome shotgun (WGS) entry which is preliminary data.</text>
</comment>
<protein>
    <submittedName>
        <fullName evidence="2">XRE family transcriptional regulator</fullName>
    </submittedName>
</protein>
<accession>A0A855S8A6</accession>
<feature type="domain" description="HTH cro/C1-type" evidence="1">
    <location>
        <begin position="37"/>
        <end position="61"/>
    </location>
</feature>
<organism evidence="2 3">
    <name type="scientific">Photobacterium angustum</name>
    <dbReference type="NCBI Taxonomy" id="661"/>
    <lineage>
        <taxon>Bacteria</taxon>
        <taxon>Pseudomonadati</taxon>
        <taxon>Pseudomonadota</taxon>
        <taxon>Gammaproteobacteria</taxon>
        <taxon>Vibrionales</taxon>
        <taxon>Vibrionaceae</taxon>
        <taxon>Photobacterium</taxon>
    </lineage>
</organism>